<dbReference type="RefSeq" id="WP_072303019.1">
    <property type="nucleotide sequence ID" value="NZ_FPIY01000002.1"/>
</dbReference>
<feature type="transmembrane region" description="Helical" evidence="1">
    <location>
        <begin position="79"/>
        <end position="96"/>
    </location>
</feature>
<evidence type="ECO:0000256" key="1">
    <source>
        <dbReference type="SAM" id="Phobius"/>
    </source>
</evidence>
<keyword evidence="1" id="KW-1133">Transmembrane helix</keyword>
<dbReference type="Proteomes" id="UP000183257">
    <property type="component" value="Unassembled WGS sequence"/>
</dbReference>
<proteinExistence type="predicted"/>
<reference evidence="3" key="1">
    <citation type="submission" date="2016-11" db="EMBL/GenBank/DDBJ databases">
        <authorList>
            <person name="Varghese N."/>
            <person name="Submissions S."/>
        </authorList>
    </citation>
    <scope>NUCLEOTIDE SEQUENCE [LARGE SCALE GENOMIC DNA]</scope>
    <source>
        <strain evidence="3">DSM 24786</strain>
    </source>
</reference>
<dbReference type="STRING" id="76595.SAMN05660313_01332"/>
<organism evidence="2 3">
    <name type="scientific">Cellulophaga fucicola</name>
    <dbReference type="NCBI Taxonomy" id="76595"/>
    <lineage>
        <taxon>Bacteria</taxon>
        <taxon>Pseudomonadati</taxon>
        <taxon>Bacteroidota</taxon>
        <taxon>Flavobacteriia</taxon>
        <taxon>Flavobacteriales</taxon>
        <taxon>Flavobacteriaceae</taxon>
        <taxon>Cellulophaga</taxon>
    </lineage>
</organism>
<dbReference type="OrthoDB" id="1143019at2"/>
<protein>
    <recommendedName>
        <fullName evidence="4">DUF3667 domain-containing protein</fullName>
    </recommendedName>
</protein>
<feature type="transmembrane region" description="Helical" evidence="1">
    <location>
        <begin position="218"/>
        <end position="246"/>
    </location>
</feature>
<evidence type="ECO:0000313" key="2">
    <source>
        <dbReference type="EMBL" id="SFW38263.1"/>
    </source>
</evidence>
<feature type="transmembrane region" description="Helical" evidence="1">
    <location>
        <begin position="128"/>
        <end position="148"/>
    </location>
</feature>
<name>A0A1K1NSG5_9FLAO</name>
<dbReference type="InterPro" id="IPR022134">
    <property type="entry name" value="DUF3667"/>
</dbReference>
<gene>
    <name evidence="2" type="ORF">SAMN05660313_01332</name>
</gene>
<dbReference type="Pfam" id="PF12412">
    <property type="entry name" value="DUF3667"/>
    <property type="match status" value="1"/>
</dbReference>
<evidence type="ECO:0000313" key="3">
    <source>
        <dbReference type="Proteomes" id="UP000183257"/>
    </source>
</evidence>
<keyword evidence="1" id="KW-0472">Membrane</keyword>
<feature type="transmembrane region" description="Helical" evidence="1">
    <location>
        <begin position="160"/>
        <end position="182"/>
    </location>
</feature>
<sequence>MNCKNCANNLQTDYSFCPDCGAKVIRNRLTIKNLLSDITERYFNLDNTFLRTFLHLFTKPDVVINGYVNGTRRKYLNPISYFGIALMLAGFLMFFMRKVFDFEMDLDAFDQGMNPEFTKKMIDVIYDYSSLSFISYIPVFLIVGLITLNKRKHILAEYTISVIYSLAQWSILSFFTSMFIIAYFPESFTNYSLTALLFMILYFLYVQQKLNKYSAWQIIYKSVLFTGIFFTIFMGLILFIMIVGFATGNLNPADFVPAK</sequence>
<evidence type="ECO:0008006" key="4">
    <source>
        <dbReference type="Google" id="ProtNLM"/>
    </source>
</evidence>
<feature type="transmembrane region" description="Helical" evidence="1">
    <location>
        <begin position="188"/>
        <end position="206"/>
    </location>
</feature>
<accession>A0A1K1NSG5</accession>
<keyword evidence="3" id="KW-1185">Reference proteome</keyword>
<dbReference type="EMBL" id="FPIY01000002">
    <property type="protein sequence ID" value="SFW38263.1"/>
    <property type="molecule type" value="Genomic_DNA"/>
</dbReference>
<dbReference type="AlphaFoldDB" id="A0A1K1NSG5"/>
<keyword evidence="1" id="KW-0812">Transmembrane</keyword>